<evidence type="ECO:0000256" key="1">
    <source>
        <dbReference type="SAM" id="MobiDB-lite"/>
    </source>
</evidence>
<feature type="region of interest" description="Disordered" evidence="1">
    <location>
        <begin position="1"/>
        <end position="84"/>
    </location>
</feature>
<keyword evidence="3" id="KW-1185">Reference proteome</keyword>
<gene>
    <name evidence="2" type="ORF">P3T76_004489</name>
</gene>
<dbReference type="AlphaFoldDB" id="A0AAD9GTX4"/>
<evidence type="ECO:0000313" key="3">
    <source>
        <dbReference type="Proteomes" id="UP001259832"/>
    </source>
</evidence>
<accession>A0AAD9GTX4</accession>
<protein>
    <submittedName>
        <fullName evidence="2">Uncharacterized protein</fullName>
    </submittedName>
</protein>
<feature type="compositionally biased region" description="Basic and acidic residues" evidence="1">
    <location>
        <begin position="30"/>
        <end position="39"/>
    </location>
</feature>
<comment type="caution">
    <text evidence="2">The sequence shown here is derived from an EMBL/GenBank/DDBJ whole genome shotgun (WGS) entry which is preliminary data.</text>
</comment>
<feature type="compositionally biased region" description="Polar residues" evidence="1">
    <location>
        <begin position="53"/>
        <end position="79"/>
    </location>
</feature>
<organism evidence="2 3">
    <name type="scientific">Phytophthora citrophthora</name>
    <dbReference type="NCBI Taxonomy" id="4793"/>
    <lineage>
        <taxon>Eukaryota</taxon>
        <taxon>Sar</taxon>
        <taxon>Stramenopiles</taxon>
        <taxon>Oomycota</taxon>
        <taxon>Peronosporomycetes</taxon>
        <taxon>Peronosporales</taxon>
        <taxon>Peronosporaceae</taxon>
        <taxon>Phytophthora</taxon>
    </lineage>
</organism>
<dbReference type="Proteomes" id="UP001259832">
    <property type="component" value="Unassembled WGS sequence"/>
</dbReference>
<name>A0AAD9GTX4_9STRA</name>
<feature type="compositionally biased region" description="Acidic residues" evidence="1">
    <location>
        <begin position="42"/>
        <end position="52"/>
    </location>
</feature>
<dbReference type="EMBL" id="JASMQC010000006">
    <property type="protein sequence ID" value="KAK1944577.1"/>
    <property type="molecule type" value="Genomic_DNA"/>
</dbReference>
<sequence>MEKAISEIIKSRKNPHSATNDSSGRSESNIGEKRKRDVEVIVIDDEEGDSEAANDTHTSSGRVSQQQGHSNSTINQPNGTAEGIESGNTRLRALFPRPQQLPAVSVFPNAQESMLEPIAFPPDLQVTSIPLTSAAPVQSSSAYNAAPLSSGVNTVNATSRLDTLPWNQFGAVSSMGNGSSVDAFAPSVMTNGLMQTSMPTTTSTAGGMWSSTSAISTDLATLSNTGNLLPLGGAVFAENALVDSLVDRYHEVNHTVVSLEMQTEQLTGQIAVATCQGPYAAAPIMAKLNKVQAVLEGARNRRDKMLIAMIIQSNDLMAAVRLLRMTELGDVPQVPIISHRKCLQISNEINQHKKDLLGLNQQLIMTLSQSRAVNSSWENELIRTTSTNINMHEENIKKLKKDREVEFVRIVQFSNHIRQMLKQTFQRTLELQRQRQQQFQQYG</sequence>
<evidence type="ECO:0000313" key="2">
    <source>
        <dbReference type="EMBL" id="KAK1944577.1"/>
    </source>
</evidence>
<feature type="compositionally biased region" description="Polar residues" evidence="1">
    <location>
        <begin position="16"/>
        <end position="29"/>
    </location>
</feature>
<proteinExistence type="predicted"/>
<reference evidence="2" key="1">
    <citation type="submission" date="2023-08" db="EMBL/GenBank/DDBJ databases">
        <title>Reference Genome Resource for the Citrus Pathogen Phytophthora citrophthora.</title>
        <authorList>
            <person name="Moller H."/>
            <person name="Coetzee B."/>
            <person name="Rose L.J."/>
            <person name="Van Niekerk J.M."/>
        </authorList>
    </citation>
    <scope>NUCLEOTIDE SEQUENCE</scope>
    <source>
        <strain evidence="2">STE-U-9442</strain>
    </source>
</reference>